<evidence type="ECO:0000256" key="1">
    <source>
        <dbReference type="SAM" id="MobiDB-lite"/>
    </source>
</evidence>
<gene>
    <name evidence="2" type="ORF">MAMC_01662</name>
</gene>
<reference evidence="2" key="1">
    <citation type="submission" date="2019-09" db="EMBL/GenBank/DDBJ databases">
        <authorList>
            <person name="Cremers G."/>
        </authorList>
    </citation>
    <scope>NUCLEOTIDE SEQUENCE [LARGE SCALE GENOMIC DNA]</scope>
    <source>
        <strain evidence="2">3B</strain>
    </source>
</reference>
<organism evidence="2 3">
    <name type="scientific">Methylacidimicrobium cyclopophantes</name>
    <dbReference type="NCBI Taxonomy" id="1041766"/>
    <lineage>
        <taxon>Bacteria</taxon>
        <taxon>Pseudomonadati</taxon>
        <taxon>Verrucomicrobiota</taxon>
        <taxon>Methylacidimicrobium</taxon>
    </lineage>
</organism>
<evidence type="ECO:0000313" key="2">
    <source>
        <dbReference type="EMBL" id="VVM07505.1"/>
    </source>
</evidence>
<name>A0A5E6MEH9_9BACT</name>
<dbReference type="EMBL" id="CABFUZ020000173">
    <property type="protein sequence ID" value="VVM07505.1"/>
    <property type="molecule type" value="Genomic_DNA"/>
</dbReference>
<feature type="region of interest" description="Disordered" evidence="1">
    <location>
        <begin position="75"/>
        <end position="95"/>
    </location>
</feature>
<dbReference type="Proteomes" id="UP000381693">
    <property type="component" value="Unassembled WGS sequence"/>
</dbReference>
<sequence>MVVGCNQRDDLSVANLEWFRVLYWGKRAGERPSASSRFESAWQKRGDLGFASGSPPGEKVRLQKWAWLVISQCHQKRDQGGRTPGAAGSAKPTHV</sequence>
<evidence type="ECO:0000313" key="3">
    <source>
        <dbReference type="Proteomes" id="UP000381693"/>
    </source>
</evidence>
<proteinExistence type="predicted"/>
<comment type="caution">
    <text evidence="2">The sequence shown here is derived from an EMBL/GenBank/DDBJ whole genome shotgun (WGS) entry which is preliminary data.</text>
</comment>
<accession>A0A5E6MEH9</accession>
<protein>
    <submittedName>
        <fullName evidence="2">Uncharacterized protein</fullName>
    </submittedName>
</protein>
<dbReference type="AlphaFoldDB" id="A0A5E6MEH9"/>
<keyword evidence="3" id="KW-1185">Reference proteome</keyword>